<organism evidence="2 3">
    <name type="scientific">Culex pipiens pipiens</name>
    <name type="common">Northern house mosquito</name>
    <dbReference type="NCBI Taxonomy" id="38569"/>
    <lineage>
        <taxon>Eukaryota</taxon>
        <taxon>Metazoa</taxon>
        <taxon>Ecdysozoa</taxon>
        <taxon>Arthropoda</taxon>
        <taxon>Hexapoda</taxon>
        <taxon>Insecta</taxon>
        <taxon>Pterygota</taxon>
        <taxon>Neoptera</taxon>
        <taxon>Endopterygota</taxon>
        <taxon>Diptera</taxon>
        <taxon>Nematocera</taxon>
        <taxon>Culicoidea</taxon>
        <taxon>Culicidae</taxon>
        <taxon>Culicinae</taxon>
        <taxon>Culicini</taxon>
        <taxon>Culex</taxon>
        <taxon>Culex</taxon>
    </lineage>
</organism>
<proteinExistence type="inferred from homology"/>
<dbReference type="InterPro" id="IPR026306">
    <property type="entry name" value="RSBN1/Dpy-2/CEP530"/>
</dbReference>
<dbReference type="PANTHER" id="PTHR13354">
    <property type="entry name" value="ROUND SPERMATID BASIC PROTEIN 1"/>
    <property type="match status" value="1"/>
</dbReference>
<dbReference type="Proteomes" id="UP001562425">
    <property type="component" value="Unassembled WGS sequence"/>
</dbReference>
<accession>A0ABD1CZP0</accession>
<comment type="similarity">
    <text evidence="1">Belongs to the round spermatid basic protein 1 family.</text>
</comment>
<evidence type="ECO:0000256" key="1">
    <source>
        <dbReference type="ARBA" id="ARBA00010560"/>
    </source>
</evidence>
<comment type="caution">
    <text evidence="2">The sequence shown here is derived from an EMBL/GenBank/DDBJ whole genome shotgun (WGS) entry which is preliminary data.</text>
</comment>
<name>A0ABD1CZP0_CULPP</name>
<gene>
    <name evidence="2" type="ORF">pipiens_003485</name>
</gene>
<dbReference type="PANTHER" id="PTHR13354:SF11">
    <property type="entry name" value="LYSINE-SPECIFIC DEMETHYLASE 9"/>
    <property type="match status" value="1"/>
</dbReference>
<dbReference type="EMBL" id="JBEHCU010008829">
    <property type="protein sequence ID" value="KAL1381039.1"/>
    <property type="molecule type" value="Genomic_DNA"/>
</dbReference>
<sequence>MMTMTVRGVVKAVWCVIPDKLNRTTEDVVTFDAHCFLHLYLHEMPFSQCVQWVEVAKMNQLRREGIRYPRVLLYDYDIYFLQRNITHQFRVVTVIIRHLRLKHYYPDRDPDQEIVENIANEYEVE</sequence>
<evidence type="ECO:0000313" key="2">
    <source>
        <dbReference type="EMBL" id="KAL1381039.1"/>
    </source>
</evidence>
<protein>
    <submittedName>
        <fullName evidence="2">Uncharacterized protein</fullName>
    </submittedName>
</protein>
<keyword evidence="3" id="KW-1185">Reference proteome</keyword>
<reference evidence="2 3" key="1">
    <citation type="submission" date="2024-05" db="EMBL/GenBank/DDBJ databases">
        <title>Culex pipiens pipiens assembly and annotation.</title>
        <authorList>
            <person name="Alout H."/>
            <person name="Durand T."/>
        </authorList>
    </citation>
    <scope>NUCLEOTIDE SEQUENCE [LARGE SCALE GENOMIC DNA]</scope>
    <source>
        <strain evidence="2">HA-2024</strain>
        <tissue evidence="2">Whole body</tissue>
    </source>
</reference>
<dbReference type="AlphaFoldDB" id="A0ABD1CZP0"/>
<evidence type="ECO:0000313" key="3">
    <source>
        <dbReference type="Proteomes" id="UP001562425"/>
    </source>
</evidence>